<dbReference type="SUPFAM" id="SSF53098">
    <property type="entry name" value="Ribonuclease H-like"/>
    <property type="match status" value="1"/>
</dbReference>
<dbReference type="Pfam" id="PF25597">
    <property type="entry name" value="SH3_retrovirus"/>
    <property type="match status" value="1"/>
</dbReference>
<name>A0A699HLQ1_TANCI</name>
<gene>
    <name evidence="5" type="ORF">Tci_414038</name>
</gene>
<feature type="non-terminal residue" evidence="5">
    <location>
        <position position="1"/>
    </location>
</feature>
<dbReference type="PANTHER" id="PTHR42648:SF32">
    <property type="entry name" value="RIBONUCLEASE H-LIKE DOMAIN, GAG-PRE-INTEGRASE DOMAIN PROTEIN-RELATED"/>
    <property type="match status" value="1"/>
</dbReference>
<feature type="compositionally biased region" description="Polar residues" evidence="3">
    <location>
        <begin position="289"/>
        <end position="309"/>
    </location>
</feature>
<proteinExistence type="predicted"/>
<evidence type="ECO:0000256" key="3">
    <source>
        <dbReference type="SAM" id="MobiDB-lite"/>
    </source>
</evidence>
<dbReference type="PROSITE" id="PS50994">
    <property type="entry name" value="INTEGRASE"/>
    <property type="match status" value="1"/>
</dbReference>
<evidence type="ECO:0000256" key="2">
    <source>
        <dbReference type="ARBA" id="ARBA00022801"/>
    </source>
</evidence>
<dbReference type="Gene3D" id="3.30.420.10">
    <property type="entry name" value="Ribonuclease H-like superfamily/Ribonuclease H"/>
    <property type="match status" value="1"/>
</dbReference>
<dbReference type="SUPFAM" id="SSF56672">
    <property type="entry name" value="DNA/RNA polymerases"/>
    <property type="match status" value="1"/>
</dbReference>
<comment type="caution">
    <text evidence="5">The sequence shown here is derived from an EMBL/GenBank/DDBJ whole genome shotgun (WGS) entry which is preliminary data.</text>
</comment>
<dbReference type="InterPro" id="IPR013103">
    <property type="entry name" value="RVT_2"/>
</dbReference>
<feature type="compositionally biased region" description="Polar residues" evidence="3">
    <location>
        <begin position="900"/>
        <end position="910"/>
    </location>
</feature>
<keyword evidence="2" id="KW-0378">Hydrolase</keyword>
<dbReference type="GO" id="GO:0003676">
    <property type="term" value="F:nucleic acid binding"/>
    <property type="evidence" value="ECO:0007669"/>
    <property type="project" value="InterPro"/>
</dbReference>
<dbReference type="InterPro" id="IPR012337">
    <property type="entry name" value="RNaseH-like_sf"/>
</dbReference>
<feature type="domain" description="Integrase catalytic" evidence="4">
    <location>
        <begin position="92"/>
        <end position="189"/>
    </location>
</feature>
<dbReference type="GO" id="GO:0016787">
    <property type="term" value="F:hydrolase activity"/>
    <property type="evidence" value="ECO:0007669"/>
    <property type="project" value="UniProtKB-KW"/>
</dbReference>
<keyword evidence="1" id="KW-0479">Metal-binding</keyword>
<evidence type="ECO:0000259" key="4">
    <source>
        <dbReference type="PROSITE" id="PS50994"/>
    </source>
</evidence>
<dbReference type="Pfam" id="PF07727">
    <property type="entry name" value="RVT_2"/>
    <property type="match status" value="1"/>
</dbReference>
<evidence type="ECO:0000313" key="5">
    <source>
        <dbReference type="EMBL" id="GEY42064.1"/>
    </source>
</evidence>
<dbReference type="GO" id="GO:0046872">
    <property type="term" value="F:metal ion binding"/>
    <property type="evidence" value="ECO:0007669"/>
    <property type="project" value="UniProtKB-KW"/>
</dbReference>
<protein>
    <submittedName>
        <fullName evidence="5">Putative ribonuclease H-like domain-containing protein</fullName>
    </submittedName>
</protein>
<feature type="region of interest" description="Disordered" evidence="3">
    <location>
        <begin position="922"/>
        <end position="950"/>
    </location>
</feature>
<sequence>SMIGNKERLDDFQAFQGEKVTFGGGEDTECLVLSKDFKLPDESIVLLRVPRKHNLYTINLNNLCPMEHKDATYLILRDFINLIENQLNKKVKAIRCDNGTEFKNAHMIELCGSKGIKRKYSNARTPQQNGTAERKNRTLIEATRTMLADSKLPVMFWTKAVRIACYVLNRVLVTSPHNKTPYALLTGNISSVSYFKPFGCHVTILNTSDHLGKFDGKADEGYIVGYSTSNKAYRVYNVPNKRVKETINLRFLEEKPNVHSLGHELYFDLNYLTNTLGYKHVQANQSAGTQGAITNPAGTSKNASAQTVPPGSIPVPTGYIPVPVGATMVSTNDVLVHTRNSTDLFFDDEPTTRFPCPSDLGNHDPSPGIFSYSSYDDEFGDALNNLASTVEVSPVALEDPRWVDAMQEEMQQFKFQNVWVLVHLPAVNMQLGLSGYSRTREMPRGFLSETRLDLIDEEVYVTQPKGFVDPQHPKKVYKVVKALYGLHQAPRAWYATLSTFLLKYGYRRGTIDKTLFLKKKNRDIILVQVYVNDLIFGSTTKAWCDKFEALMKGEFQMSVMVELTFFLGLQVQQRPDGIFINQDKYMQEILNKFDLGIVRMVTIPYEAPKPKSKNESDSLVNVHLYISMIGSLMYLTASRPDIMFVVSACSRNQGTPTTSNLEAVKKIFKYLKGQPKLGLWYPRESPLVLEAYSDNDYARANKDRKSTTSGCTLDTKSGVRLWHNGSRWWISAFQVLYMDKVFILVVQVFPLVFPEFLLVVMSIFLLVDHFLLVISLELGPPAIQATIDKTPYTITEDLVRSRLQLADDGGIDDLPIKEIYFGMDNLGFLQAILGIDTRIKKQCKVLMFSNKLVANMRLKFEGHPMPLLPAMLLQAPAGEGAGVAAQAVPQHMPAPDQPQEHLSTPPRQQTLDPNALVFKHDEPLGGSFHMSPPRSTQAPPAGQPSGGAEDPITLTALSSIVYTLVQKVNSLETKLKNHRKLFKDVVGKLVKKVKAMEQDVDLDALRALANAAVTIDSNIPPGGASHIPTTSISFPAAVPTGASTIPAGSLSFPADAPPSVALAGVSNKGKSPMVEEDNLVKARTFNQYSVLNDHLIRRIHQLDTTPIRRIYILLNTAYLSSDRVTDATFVIDFMSCVFPSPRAHPTDHLCLIAGNHLTRTMADVSSEFIIRKILEKAVTDRNSKLTETRINHSKLCKQILKDLQCHTFSEMEKDDFVDHIANFLEILDPIKIEIFDTHQLHVTIFPLSLTRAAIVWCPSEKDNKITSCGSSYCEFIALIDSKHDNKIIDRLTKSALGHAWIYKWGIDRSENDNAFSDEEWEESGNENLSNTTGDSLLVRNVDTRNENIIQCENGFNTQKATSSSNVEDTQPDEKWCKVEKFKVIKYSIRDSEEFMTVRTRECNS</sequence>
<dbReference type="EMBL" id="BKCJ010177086">
    <property type="protein sequence ID" value="GEY42064.1"/>
    <property type="molecule type" value="Genomic_DNA"/>
</dbReference>
<dbReference type="InterPro" id="IPR039537">
    <property type="entry name" value="Retrotran_Ty1/copia-like"/>
</dbReference>
<organism evidence="5">
    <name type="scientific">Tanacetum cinerariifolium</name>
    <name type="common">Dalmatian daisy</name>
    <name type="synonym">Chrysanthemum cinerariifolium</name>
    <dbReference type="NCBI Taxonomy" id="118510"/>
    <lineage>
        <taxon>Eukaryota</taxon>
        <taxon>Viridiplantae</taxon>
        <taxon>Streptophyta</taxon>
        <taxon>Embryophyta</taxon>
        <taxon>Tracheophyta</taxon>
        <taxon>Spermatophyta</taxon>
        <taxon>Magnoliopsida</taxon>
        <taxon>eudicotyledons</taxon>
        <taxon>Gunneridae</taxon>
        <taxon>Pentapetalae</taxon>
        <taxon>asterids</taxon>
        <taxon>campanulids</taxon>
        <taxon>Asterales</taxon>
        <taxon>Asteraceae</taxon>
        <taxon>Asteroideae</taxon>
        <taxon>Anthemideae</taxon>
        <taxon>Anthemidinae</taxon>
        <taxon>Tanacetum</taxon>
    </lineage>
</organism>
<dbReference type="InterPro" id="IPR057670">
    <property type="entry name" value="SH3_retrovirus"/>
</dbReference>
<accession>A0A699HLQ1</accession>
<dbReference type="InterPro" id="IPR036397">
    <property type="entry name" value="RNaseH_sf"/>
</dbReference>
<dbReference type="GO" id="GO:0015074">
    <property type="term" value="P:DNA integration"/>
    <property type="evidence" value="ECO:0007669"/>
    <property type="project" value="InterPro"/>
</dbReference>
<feature type="region of interest" description="Disordered" evidence="3">
    <location>
        <begin position="289"/>
        <end position="310"/>
    </location>
</feature>
<feature type="region of interest" description="Disordered" evidence="3">
    <location>
        <begin position="891"/>
        <end position="910"/>
    </location>
</feature>
<reference evidence="5" key="1">
    <citation type="journal article" date="2019" name="Sci. Rep.">
        <title>Draft genome of Tanacetum cinerariifolium, the natural source of mosquito coil.</title>
        <authorList>
            <person name="Yamashiro T."/>
            <person name="Shiraishi A."/>
            <person name="Satake H."/>
            <person name="Nakayama K."/>
        </authorList>
    </citation>
    <scope>NUCLEOTIDE SEQUENCE</scope>
</reference>
<evidence type="ECO:0000256" key="1">
    <source>
        <dbReference type="ARBA" id="ARBA00022723"/>
    </source>
</evidence>
<dbReference type="PANTHER" id="PTHR42648">
    <property type="entry name" value="TRANSPOSASE, PUTATIVE-RELATED"/>
    <property type="match status" value="1"/>
</dbReference>
<dbReference type="InterPro" id="IPR043502">
    <property type="entry name" value="DNA/RNA_pol_sf"/>
</dbReference>
<dbReference type="InterPro" id="IPR001584">
    <property type="entry name" value="Integrase_cat-core"/>
</dbReference>